<dbReference type="GO" id="GO:0006289">
    <property type="term" value="P:nucleotide-excision repair"/>
    <property type="evidence" value="ECO:0007669"/>
    <property type="project" value="UniProtKB-UniRule"/>
</dbReference>
<keyword evidence="3 11" id="KW-0479">Metal-binding</keyword>
<dbReference type="GO" id="GO:0006355">
    <property type="term" value="P:regulation of DNA-templated transcription"/>
    <property type="evidence" value="ECO:0007669"/>
    <property type="project" value="InterPro"/>
</dbReference>
<evidence type="ECO:0000256" key="5">
    <source>
        <dbReference type="ARBA" id="ARBA00022771"/>
    </source>
</evidence>
<sequence>MSNPLKSKRTKNSTIQKANRNSLAVIVLDASPLAWGEHDVKRKALDRARQAAGKSSMGPAILEEVLQSVVALCNCVVSLERSSALIILAVANNECATVFPRKDQLAQWMVGSYTPNTQHISELLITGVAELLTRVVTNDKPLDPDSRQAAMAAAFSSALCLLNRMMVVARAGGISALQQPHYLERAEDEGVVAMMETSGNRNNNSSLNANSKSAWSPRILLIQASEDRARDYNAFMNCAFAAKKENITVDGCFLTASTNPKDATTSSSSRFLEQVCDLTGGVYSAPSGMAQVGGALTQVLLSVFLAPVPCRAILNLPALNKVDFRARCFETGATVDQAYVCNLCLSIFRNRPSGSYCPTCQAKIAAADPSRRKSI</sequence>
<dbReference type="Pfam" id="PF03850">
    <property type="entry name" value="Tfb4"/>
    <property type="match status" value="1"/>
</dbReference>
<accession>A0A1Z5JL88</accession>
<dbReference type="PANTHER" id="PTHR12831">
    <property type="entry name" value="TRANSCRIPTION INITIATION FACTOR IIH TFIIH , POLYPEPTIDE 3-RELATED"/>
    <property type="match status" value="1"/>
</dbReference>
<evidence type="ECO:0000256" key="11">
    <source>
        <dbReference type="RuleBase" id="RU368090"/>
    </source>
</evidence>
<name>A0A1Z5JL88_FISSO</name>
<reference evidence="12 13" key="1">
    <citation type="journal article" date="2015" name="Plant Cell">
        <title>Oil accumulation by the oleaginous diatom Fistulifera solaris as revealed by the genome and transcriptome.</title>
        <authorList>
            <person name="Tanaka T."/>
            <person name="Maeda Y."/>
            <person name="Veluchamy A."/>
            <person name="Tanaka M."/>
            <person name="Abida H."/>
            <person name="Marechal E."/>
            <person name="Bowler C."/>
            <person name="Muto M."/>
            <person name="Sunaga Y."/>
            <person name="Tanaka M."/>
            <person name="Yoshino T."/>
            <person name="Taniguchi T."/>
            <person name="Fukuda Y."/>
            <person name="Nemoto M."/>
            <person name="Matsumoto M."/>
            <person name="Wong P.S."/>
            <person name="Aburatani S."/>
            <person name="Fujibuchi W."/>
        </authorList>
    </citation>
    <scope>NUCLEOTIDE SEQUENCE [LARGE SCALE GENOMIC DNA]</scope>
    <source>
        <strain evidence="12 13">JPCC DA0580</strain>
    </source>
</reference>
<evidence type="ECO:0000256" key="4">
    <source>
        <dbReference type="ARBA" id="ARBA00022763"/>
    </source>
</evidence>
<evidence type="ECO:0000313" key="12">
    <source>
        <dbReference type="EMBL" id="GAX14783.1"/>
    </source>
</evidence>
<evidence type="ECO:0000256" key="1">
    <source>
        <dbReference type="ARBA" id="ARBA00004123"/>
    </source>
</evidence>
<dbReference type="Proteomes" id="UP000198406">
    <property type="component" value="Unassembled WGS sequence"/>
</dbReference>
<dbReference type="GO" id="GO:0000439">
    <property type="term" value="C:transcription factor TFIIH core complex"/>
    <property type="evidence" value="ECO:0007669"/>
    <property type="project" value="UniProtKB-UniRule"/>
</dbReference>
<keyword evidence="9 11" id="KW-0234">DNA repair</keyword>
<comment type="caution">
    <text evidence="12">The sequence shown here is derived from an EMBL/GenBank/DDBJ whole genome shotgun (WGS) entry which is preliminary data.</text>
</comment>
<proteinExistence type="inferred from homology"/>
<organism evidence="12 13">
    <name type="scientific">Fistulifera solaris</name>
    <name type="common">Oleaginous diatom</name>
    <dbReference type="NCBI Taxonomy" id="1519565"/>
    <lineage>
        <taxon>Eukaryota</taxon>
        <taxon>Sar</taxon>
        <taxon>Stramenopiles</taxon>
        <taxon>Ochrophyta</taxon>
        <taxon>Bacillariophyta</taxon>
        <taxon>Bacillariophyceae</taxon>
        <taxon>Bacillariophycidae</taxon>
        <taxon>Naviculales</taxon>
        <taxon>Naviculaceae</taxon>
        <taxon>Fistulifera</taxon>
    </lineage>
</organism>
<dbReference type="AlphaFoldDB" id="A0A1Z5JL88"/>
<dbReference type="GO" id="GO:0008270">
    <property type="term" value="F:zinc ion binding"/>
    <property type="evidence" value="ECO:0007669"/>
    <property type="project" value="UniProtKB-KW"/>
</dbReference>
<gene>
    <name evidence="12" type="ORF">FisN_25Lh022</name>
</gene>
<keyword evidence="6 11" id="KW-0862">Zinc</keyword>
<keyword evidence="13" id="KW-1185">Reference proteome</keyword>
<evidence type="ECO:0000313" key="13">
    <source>
        <dbReference type="Proteomes" id="UP000198406"/>
    </source>
</evidence>
<evidence type="ECO:0000256" key="3">
    <source>
        <dbReference type="ARBA" id="ARBA00022723"/>
    </source>
</evidence>
<evidence type="ECO:0000256" key="6">
    <source>
        <dbReference type="ARBA" id="ARBA00022833"/>
    </source>
</evidence>
<comment type="similarity">
    <text evidence="2 11">Belongs to the TFB4 family.</text>
</comment>
<evidence type="ECO:0000256" key="2">
    <source>
        <dbReference type="ARBA" id="ARBA00005273"/>
    </source>
</evidence>
<dbReference type="GO" id="GO:0003743">
    <property type="term" value="F:translation initiation factor activity"/>
    <property type="evidence" value="ECO:0007669"/>
    <property type="project" value="UniProtKB-KW"/>
</dbReference>
<keyword evidence="12" id="KW-0648">Protein biosynthesis</keyword>
<dbReference type="Gene3D" id="3.40.50.410">
    <property type="entry name" value="von Willebrand factor, type A domain"/>
    <property type="match status" value="1"/>
</dbReference>
<dbReference type="GO" id="GO:0005675">
    <property type="term" value="C:transcription factor TFIIH holo complex"/>
    <property type="evidence" value="ECO:0007669"/>
    <property type="project" value="UniProtKB-UniRule"/>
</dbReference>
<keyword evidence="4 11" id="KW-0227">DNA damage</keyword>
<dbReference type="InterPro" id="IPR036465">
    <property type="entry name" value="vWFA_dom_sf"/>
</dbReference>
<keyword evidence="12" id="KW-0396">Initiation factor</keyword>
<dbReference type="EMBL" id="BDSP01000083">
    <property type="protein sequence ID" value="GAX14783.1"/>
    <property type="molecule type" value="Genomic_DNA"/>
</dbReference>
<dbReference type="InParanoid" id="A0A1Z5JL88"/>
<keyword evidence="8 11" id="KW-0804">Transcription</keyword>
<comment type="subcellular location">
    <subcellularLocation>
        <location evidence="1 11">Nucleus</location>
    </subcellularLocation>
</comment>
<keyword evidence="7 11" id="KW-0805">Transcription regulation</keyword>
<keyword evidence="10 11" id="KW-0539">Nucleus</keyword>
<dbReference type="PANTHER" id="PTHR12831:SF0">
    <property type="entry name" value="GENERAL TRANSCRIPTION FACTOR IIH SUBUNIT 3"/>
    <property type="match status" value="1"/>
</dbReference>
<protein>
    <submittedName>
        <fullName evidence="12">Transcription initiation factor TFIIH subunit 3</fullName>
    </submittedName>
</protein>
<evidence type="ECO:0000256" key="8">
    <source>
        <dbReference type="ARBA" id="ARBA00023163"/>
    </source>
</evidence>
<keyword evidence="5 11" id="KW-0863">Zinc-finger</keyword>
<evidence type="ECO:0000256" key="9">
    <source>
        <dbReference type="ARBA" id="ARBA00023204"/>
    </source>
</evidence>
<evidence type="ECO:0000256" key="7">
    <source>
        <dbReference type="ARBA" id="ARBA00023015"/>
    </source>
</evidence>
<dbReference type="OrthoDB" id="41157at2759"/>
<evidence type="ECO:0000256" key="10">
    <source>
        <dbReference type="ARBA" id="ARBA00023242"/>
    </source>
</evidence>
<dbReference type="InterPro" id="IPR004600">
    <property type="entry name" value="TFIIH_Tfb4/GTF2H3"/>
</dbReference>